<dbReference type="SUPFAM" id="SSF56112">
    <property type="entry name" value="Protein kinase-like (PK-like)"/>
    <property type="match status" value="1"/>
</dbReference>
<dbReference type="Proteomes" id="UP001208570">
    <property type="component" value="Unassembled WGS sequence"/>
</dbReference>
<dbReference type="InterPro" id="IPR000719">
    <property type="entry name" value="Prot_kinase_dom"/>
</dbReference>
<comment type="caution">
    <text evidence="7">The sequence shown here is derived from an EMBL/GenBank/DDBJ whole genome shotgun (WGS) entry which is preliminary data.</text>
</comment>
<accession>A0AAD9IZV8</accession>
<dbReference type="SMART" id="SM00220">
    <property type="entry name" value="S_TKc"/>
    <property type="match status" value="1"/>
</dbReference>
<dbReference type="PANTHER" id="PTHR24355:SF30">
    <property type="entry name" value="SERINE_THREONINE-PROTEIN KINASE 32B ISOFORM X1"/>
    <property type="match status" value="1"/>
</dbReference>
<dbReference type="GO" id="GO:0001664">
    <property type="term" value="F:G protein-coupled receptor binding"/>
    <property type="evidence" value="ECO:0007669"/>
    <property type="project" value="TreeGrafter"/>
</dbReference>
<proteinExistence type="predicted"/>
<keyword evidence="4" id="KW-0418">Kinase</keyword>
<sequence length="136" mass="16283">MYAMKYMNKNMCIEKGAIRNVLQEMELLRRLDHPFLVNLWFTFQDQEDMFMVVDLLLGGDLRYHIQHDIRFDETRVKLYVCEIGLALDYLRKQNIIHRYPDHFTPSLEDPGLFRGGLHTGYANELLRKDGEKMEDR</sequence>
<dbReference type="GO" id="GO:0009966">
    <property type="term" value="P:regulation of signal transduction"/>
    <property type="evidence" value="ECO:0007669"/>
    <property type="project" value="TreeGrafter"/>
</dbReference>
<dbReference type="PROSITE" id="PS50011">
    <property type="entry name" value="PROTEIN_KINASE_DOM"/>
    <property type="match status" value="1"/>
</dbReference>
<evidence type="ECO:0000313" key="8">
    <source>
        <dbReference type="Proteomes" id="UP001208570"/>
    </source>
</evidence>
<evidence type="ECO:0000313" key="7">
    <source>
        <dbReference type="EMBL" id="KAK2143676.1"/>
    </source>
</evidence>
<dbReference type="GO" id="GO:0007186">
    <property type="term" value="P:G protein-coupled receptor signaling pathway"/>
    <property type="evidence" value="ECO:0007669"/>
    <property type="project" value="TreeGrafter"/>
</dbReference>
<protein>
    <recommendedName>
        <fullName evidence="6">Protein kinase domain-containing protein</fullName>
    </recommendedName>
</protein>
<evidence type="ECO:0000256" key="5">
    <source>
        <dbReference type="ARBA" id="ARBA00022840"/>
    </source>
</evidence>
<organism evidence="7 8">
    <name type="scientific">Paralvinella palmiformis</name>
    <dbReference type="NCBI Taxonomy" id="53620"/>
    <lineage>
        <taxon>Eukaryota</taxon>
        <taxon>Metazoa</taxon>
        <taxon>Spiralia</taxon>
        <taxon>Lophotrochozoa</taxon>
        <taxon>Annelida</taxon>
        <taxon>Polychaeta</taxon>
        <taxon>Sedentaria</taxon>
        <taxon>Canalipalpata</taxon>
        <taxon>Terebellida</taxon>
        <taxon>Terebelliformia</taxon>
        <taxon>Alvinellidae</taxon>
        <taxon>Paralvinella</taxon>
    </lineage>
</organism>
<dbReference type="Gene3D" id="3.30.200.20">
    <property type="entry name" value="Phosphorylase Kinase, domain 1"/>
    <property type="match status" value="1"/>
</dbReference>
<evidence type="ECO:0000256" key="2">
    <source>
        <dbReference type="ARBA" id="ARBA00022679"/>
    </source>
</evidence>
<dbReference type="Pfam" id="PF00069">
    <property type="entry name" value="Pkinase"/>
    <property type="match status" value="1"/>
</dbReference>
<keyword evidence="3" id="KW-0547">Nucleotide-binding</keyword>
<keyword evidence="1" id="KW-0723">Serine/threonine-protein kinase</keyword>
<reference evidence="7" key="1">
    <citation type="journal article" date="2023" name="Mol. Biol. Evol.">
        <title>Third-Generation Sequencing Reveals the Adaptive Role of the Epigenome in Three Deep-Sea Polychaetes.</title>
        <authorList>
            <person name="Perez M."/>
            <person name="Aroh O."/>
            <person name="Sun Y."/>
            <person name="Lan Y."/>
            <person name="Juniper S.K."/>
            <person name="Young C.R."/>
            <person name="Angers B."/>
            <person name="Qian P.Y."/>
        </authorList>
    </citation>
    <scope>NUCLEOTIDE SEQUENCE</scope>
    <source>
        <strain evidence="7">P08H-3</strain>
    </source>
</reference>
<evidence type="ECO:0000256" key="3">
    <source>
        <dbReference type="ARBA" id="ARBA00022741"/>
    </source>
</evidence>
<evidence type="ECO:0000256" key="4">
    <source>
        <dbReference type="ARBA" id="ARBA00022777"/>
    </source>
</evidence>
<keyword evidence="8" id="KW-1185">Reference proteome</keyword>
<keyword evidence="2" id="KW-0808">Transferase</keyword>
<evidence type="ECO:0000256" key="1">
    <source>
        <dbReference type="ARBA" id="ARBA00022527"/>
    </source>
</evidence>
<dbReference type="EMBL" id="JAODUP010000821">
    <property type="protein sequence ID" value="KAK2143676.1"/>
    <property type="molecule type" value="Genomic_DNA"/>
</dbReference>
<evidence type="ECO:0000259" key="6">
    <source>
        <dbReference type="PROSITE" id="PS50011"/>
    </source>
</evidence>
<keyword evidence="5" id="KW-0067">ATP-binding</keyword>
<dbReference type="Gene3D" id="1.10.510.10">
    <property type="entry name" value="Transferase(Phosphotransferase) domain 1"/>
    <property type="match status" value="1"/>
</dbReference>
<dbReference type="PANTHER" id="PTHR24355">
    <property type="entry name" value="G PROTEIN-COUPLED RECEPTOR KINASE/RIBOSOMAL PROTEIN S6 KINASE"/>
    <property type="match status" value="1"/>
</dbReference>
<feature type="domain" description="Protein kinase" evidence="6">
    <location>
        <begin position="1"/>
        <end position="136"/>
    </location>
</feature>
<dbReference type="GO" id="GO:0004703">
    <property type="term" value="F:G protein-coupled receptor kinase activity"/>
    <property type="evidence" value="ECO:0007669"/>
    <property type="project" value="TreeGrafter"/>
</dbReference>
<dbReference type="InterPro" id="IPR011009">
    <property type="entry name" value="Kinase-like_dom_sf"/>
</dbReference>
<gene>
    <name evidence="7" type="ORF">LSH36_821g00027</name>
</gene>
<dbReference type="AlphaFoldDB" id="A0AAD9IZV8"/>
<name>A0AAD9IZV8_9ANNE</name>
<dbReference type="GO" id="GO:0005524">
    <property type="term" value="F:ATP binding"/>
    <property type="evidence" value="ECO:0007669"/>
    <property type="project" value="UniProtKB-KW"/>
</dbReference>